<dbReference type="EMBL" id="JACAZE010000001">
    <property type="protein sequence ID" value="KAF7322328.1"/>
    <property type="molecule type" value="Genomic_DNA"/>
</dbReference>
<organism evidence="2 3">
    <name type="scientific">Mycena chlorophos</name>
    <name type="common">Agaric fungus</name>
    <name type="synonym">Agaricus chlorophos</name>
    <dbReference type="NCBI Taxonomy" id="658473"/>
    <lineage>
        <taxon>Eukaryota</taxon>
        <taxon>Fungi</taxon>
        <taxon>Dikarya</taxon>
        <taxon>Basidiomycota</taxon>
        <taxon>Agaricomycotina</taxon>
        <taxon>Agaricomycetes</taxon>
        <taxon>Agaricomycetidae</taxon>
        <taxon>Agaricales</taxon>
        <taxon>Marasmiineae</taxon>
        <taxon>Mycenaceae</taxon>
        <taxon>Mycena</taxon>
    </lineage>
</organism>
<dbReference type="Proteomes" id="UP000613580">
    <property type="component" value="Unassembled WGS sequence"/>
</dbReference>
<sequence>MSRDVSRMPQLVPRMYLSKTPTIDRANSADKSGGSTPLSSHPHPTFPFALTQPSFTHPMPMNTGKQRPRFRPLSLPVSLDYRSASKRRIAEAGAVDSTLHSPVVECASPLTPTRATYAGPPTPTRSKHTVSGSLQIAAAAVRNTLLSRPSLTPNGIPVNRPIGLPVAPSPSPRHARYHPQRAESRCCQVLMQGLFVAFEDDFVDSGVPRPEELLADGGRPFTHLISLSTRHRSLISHTTDKRSGVQRLELRLPKLYSPLPPTDEEIEERVHFARIAALERGEVFGEDEYYDVLFNSDAYVPDGFTHLEALQLISVRDFLLSAELIPELHPPEQSQVRVLVTTPRDHRTDAIAAVMGYLSLVLKAPVEKLLRKQNAHPKMLAIWKYTISDECATFLQQVSQI</sequence>
<proteinExistence type="predicted"/>
<dbReference type="OrthoDB" id="2913041at2759"/>
<feature type="region of interest" description="Disordered" evidence="1">
    <location>
        <begin position="1"/>
        <end position="45"/>
    </location>
</feature>
<feature type="compositionally biased region" description="Polar residues" evidence="1">
    <location>
        <begin position="29"/>
        <end position="39"/>
    </location>
</feature>
<evidence type="ECO:0000313" key="2">
    <source>
        <dbReference type="EMBL" id="KAF7322328.1"/>
    </source>
</evidence>
<accession>A0A8H6TQV8</accession>
<reference evidence="2" key="1">
    <citation type="submission" date="2020-05" db="EMBL/GenBank/DDBJ databases">
        <title>Mycena genomes resolve the evolution of fungal bioluminescence.</title>
        <authorList>
            <person name="Tsai I.J."/>
        </authorList>
    </citation>
    <scope>NUCLEOTIDE SEQUENCE</scope>
    <source>
        <strain evidence="2">110903Hualien_Pintung</strain>
    </source>
</reference>
<gene>
    <name evidence="2" type="ORF">HMN09_00010500</name>
</gene>
<keyword evidence="3" id="KW-1185">Reference proteome</keyword>
<evidence type="ECO:0000256" key="1">
    <source>
        <dbReference type="SAM" id="MobiDB-lite"/>
    </source>
</evidence>
<evidence type="ECO:0000313" key="3">
    <source>
        <dbReference type="Proteomes" id="UP000613580"/>
    </source>
</evidence>
<dbReference type="AlphaFoldDB" id="A0A8H6TQV8"/>
<name>A0A8H6TQV8_MYCCL</name>
<protein>
    <submittedName>
        <fullName evidence="2">Uncharacterized protein</fullName>
    </submittedName>
</protein>
<comment type="caution">
    <text evidence="2">The sequence shown here is derived from an EMBL/GenBank/DDBJ whole genome shotgun (WGS) entry which is preliminary data.</text>
</comment>